<reference evidence="6 7" key="1">
    <citation type="journal article" date="2010" name="J. Bacteriol.">
        <title>Genome sequence of the dioxin-mineralizing bacterium Sphingomonas wittichii RW1.</title>
        <authorList>
            <person name="Miller T.R."/>
            <person name="Delcher A.L."/>
            <person name="Salzberg S.L."/>
            <person name="Saunders E."/>
            <person name="Detter J.C."/>
            <person name="Halden R.U."/>
        </authorList>
    </citation>
    <scope>NUCLEOTIDE SEQUENCE [LARGE SCALE GENOMIC DNA]</scope>
    <source>
        <strain evidence="7">DSM 6014 / CCUG 31198 / JCM 15750 / NBRC 105917 / EY 4224 / RW1</strain>
    </source>
</reference>
<dbReference type="EMBL" id="CP000701">
    <property type="protein sequence ID" value="ABQ71675.1"/>
    <property type="molecule type" value="Genomic_DNA"/>
</dbReference>
<protein>
    <submittedName>
        <fullName evidence="6">Iron-containing alcohol dehydrogenase</fullName>
    </submittedName>
</protein>
<dbReference type="Pfam" id="PF25137">
    <property type="entry name" value="ADH_Fe_C"/>
    <property type="match status" value="1"/>
</dbReference>
<dbReference type="Gene3D" id="3.40.50.1970">
    <property type="match status" value="1"/>
</dbReference>
<evidence type="ECO:0000259" key="4">
    <source>
        <dbReference type="Pfam" id="PF00465"/>
    </source>
</evidence>
<sequence length="352" mass="36942">MIGFVHTALPGRVIFGHDTLPRVAEEAERSGFKRALVLTTPQQVDQGKAVLDLLGERGCTLFDGATMHTPVEVTERALSLLADHGADGLVSIGGGSTIGLGKALALRTGLDQIVIPTTYAGSEMTSILGETRDGKKTTLRSPDVLPETVIYDVSLTYGLPTAMSVTSGINAIAHAAEALYSAEVSPIIAMMAQEGIRTLVEALPSIAANPRDAAARDLALRGSWLCGTCLGSVDMALHHKLAHVLGGIFDLPHAELHTVLLPHALAYNLPAAPKATEQLRAVLGQDPATILRDLAVRLGAPSSLAALGMPRDGVDHATVAALQARYPNPRTLEEQGIRGLLERAWAGDAPRA</sequence>
<dbReference type="OrthoDB" id="3812122at2"/>
<feature type="domain" description="Alcohol dehydrogenase iron-type/glycerol dehydrogenase GldA" evidence="4">
    <location>
        <begin position="10"/>
        <end position="152"/>
    </location>
</feature>
<keyword evidence="7" id="KW-1185">Reference proteome</keyword>
<evidence type="ECO:0000313" key="6">
    <source>
        <dbReference type="EMBL" id="ABQ71675.1"/>
    </source>
</evidence>
<gene>
    <name evidence="6" type="ordered locus">Swit_5062</name>
</gene>
<geneLocation type="plasmid" evidence="6 7">
    <name>pSWIT02</name>
</geneLocation>
<dbReference type="PANTHER" id="PTHR11496:SF102">
    <property type="entry name" value="ALCOHOL DEHYDROGENASE 4"/>
    <property type="match status" value="1"/>
</dbReference>
<accession>A0A9J9LH05</accession>
<keyword evidence="2" id="KW-0560">Oxidoreductase</keyword>
<dbReference type="GO" id="GO:0018506">
    <property type="term" value="F:maleylacetate reductase activity"/>
    <property type="evidence" value="ECO:0007669"/>
    <property type="project" value="InterPro"/>
</dbReference>
<organism evidence="6 7">
    <name type="scientific">Rhizorhabdus wittichii (strain DSM 6014 / CCUG 31198 / JCM 15750 / NBRC 105917 / EY 4224 / RW1)</name>
    <name type="common">Sphingomonas wittichii</name>
    <dbReference type="NCBI Taxonomy" id="392499"/>
    <lineage>
        <taxon>Bacteria</taxon>
        <taxon>Pseudomonadati</taxon>
        <taxon>Pseudomonadota</taxon>
        <taxon>Alphaproteobacteria</taxon>
        <taxon>Sphingomonadales</taxon>
        <taxon>Sphingomonadaceae</taxon>
        <taxon>Rhizorhabdus</taxon>
    </lineage>
</organism>
<dbReference type="PANTHER" id="PTHR11496">
    <property type="entry name" value="ALCOHOL DEHYDROGENASE"/>
    <property type="match status" value="1"/>
</dbReference>
<keyword evidence="6" id="KW-0614">Plasmid</keyword>
<dbReference type="Pfam" id="PF00465">
    <property type="entry name" value="Fe-ADH"/>
    <property type="match status" value="1"/>
</dbReference>
<evidence type="ECO:0000256" key="1">
    <source>
        <dbReference type="ARBA" id="ARBA00007358"/>
    </source>
</evidence>
<evidence type="ECO:0000313" key="7">
    <source>
        <dbReference type="Proteomes" id="UP000001989"/>
    </source>
</evidence>
<dbReference type="AlphaFoldDB" id="A0A9J9LH05"/>
<dbReference type="Gene3D" id="1.20.1090.10">
    <property type="entry name" value="Dehydroquinate synthase-like - alpha domain"/>
    <property type="match status" value="1"/>
</dbReference>
<dbReference type="InterPro" id="IPR039697">
    <property type="entry name" value="Alcohol_dehydrogenase_Fe"/>
</dbReference>
<dbReference type="CDD" id="cd08177">
    <property type="entry name" value="MAR"/>
    <property type="match status" value="1"/>
</dbReference>
<proteinExistence type="inferred from homology"/>
<feature type="domain" description="Fe-containing alcohol dehydrogenase-like C-terminal" evidence="5">
    <location>
        <begin position="165"/>
        <end position="345"/>
    </location>
</feature>
<name>A0A9J9LH05_RHIWR</name>
<dbReference type="InterPro" id="IPR034786">
    <property type="entry name" value="MAR"/>
</dbReference>
<dbReference type="InterPro" id="IPR001670">
    <property type="entry name" value="ADH_Fe/GldA"/>
</dbReference>
<evidence type="ECO:0000256" key="2">
    <source>
        <dbReference type="ARBA" id="ARBA00023002"/>
    </source>
</evidence>
<evidence type="ECO:0000256" key="3">
    <source>
        <dbReference type="ARBA" id="ARBA00023027"/>
    </source>
</evidence>
<dbReference type="InterPro" id="IPR056798">
    <property type="entry name" value="ADH_Fe_C"/>
</dbReference>
<evidence type="ECO:0000259" key="5">
    <source>
        <dbReference type="Pfam" id="PF25137"/>
    </source>
</evidence>
<dbReference type="GO" id="GO:0004022">
    <property type="term" value="F:alcohol dehydrogenase (NAD+) activity"/>
    <property type="evidence" value="ECO:0007669"/>
    <property type="project" value="TreeGrafter"/>
</dbReference>
<dbReference type="KEGG" id="swi:Swit_5062"/>
<dbReference type="Proteomes" id="UP000001989">
    <property type="component" value="Plasmid pSWIT02"/>
</dbReference>
<comment type="similarity">
    <text evidence="1">Belongs to the iron-containing alcohol dehydrogenase family.</text>
</comment>
<dbReference type="GO" id="GO:0046872">
    <property type="term" value="F:metal ion binding"/>
    <property type="evidence" value="ECO:0007669"/>
    <property type="project" value="InterPro"/>
</dbReference>
<dbReference type="SUPFAM" id="SSF56796">
    <property type="entry name" value="Dehydroquinate synthase-like"/>
    <property type="match status" value="1"/>
</dbReference>
<keyword evidence="3" id="KW-0520">NAD</keyword>